<evidence type="ECO:0000313" key="1">
    <source>
        <dbReference type="EMBL" id="EWC59434.1"/>
    </source>
</evidence>
<dbReference type="AlphaFoldDB" id="W7IZD9"/>
<dbReference type="InterPro" id="IPR036689">
    <property type="entry name" value="ESAT-6-like_sf"/>
</dbReference>
<dbReference type="eggNOG" id="COG4842">
    <property type="taxonomic scope" value="Bacteria"/>
</dbReference>
<evidence type="ECO:0000313" key="2">
    <source>
        <dbReference type="Proteomes" id="UP000019277"/>
    </source>
</evidence>
<dbReference type="SUPFAM" id="SSF140453">
    <property type="entry name" value="EsxAB dimer-like"/>
    <property type="match status" value="1"/>
</dbReference>
<keyword evidence="2" id="KW-1185">Reference proteome</keyword>
<dbReference type="OrthoDB" id="4562539at2"/>
<sequence>MAGEGFRADADALAARAGQFDALAQRAGAIHRDLDDVLSAVGECWGGDEVGRSFASGYLGAARDTLGDLGALPGRLGDVGGRFLGTAEGYRGGDADNARTIGSADA</sequence>
<dbReference type="Proteomes" id="UP000019277">
    <property type="component" value="Unassembled WGS sequence"/>
</dbReference>
<comment type="caution">
    <text evidence="1">The sequence shown here is derived from an EMBL/GenBank/DDBJ whole genome shotgun (WGS) entry which is preliminary data.</text>
</comment>
<gene>
    <name evidence="1" type="ORF">UO65_5295</name>
</gene>
<name>W7IZD9_9PSEU</name>
<dbReference type="RefSeq" id="WP_035287476.1">
    <property type="nucleotide sequence ID" value="NZ_AYXG01000205.1"/>
</dbReference>
<accession>W7IZD9</accession>
<organism evidence="1 2">
    <name type="scientific">Actinokineospora spheciospongiae</name>
    <dbReference type="NCBI Taxonomy" id="909613"/>
    <lineage>
        <taxon>Bacteria</taxon>
        <taxon>Bacillati</taxon>
        <taxon>Actinomycetota</taxon>
        <taxon>Actinomycetes</taxon>
        <taxon>Pseudonocardiales</taxon>
        <taxon>Pseudonocardiaceae</taxon>
        <taxon>Actinokineospora</taxon>
    </lineage>
</organism>
<dbReference type="STRING" id="909613.UO65_5295"/>
<protein>
    <recommendedName>
        <fullName evidence="3">WXG100 family type VII secretion target</fullName>
    </recommendedName>
</protein>
<evidence type="ECO:0008006" key="3">
    <source>
        <dbReference type="Google" id="ProtNLM"/>
    </source>
</evidence>
<reference evidence="1 2" key="1">
    <citation type="journal article" date="2014" name="Genome Announc.">
        <title>Draft Genome Sequence of the Antitrypanosomally Active Sponge-Associated Bacterium Actinokineospora sp. Strain EG49.</title>
        <authorList>
            <person name="Harjes J."/>
            <person name="Ryu T."/>
            <person name="Abdelmohsen U.R."/>
            <person name="Moitinho-Silva L."/>
            <person name="Horn H."/>
            <person name="Ravasi T."/>
            <person name="Hentschel U."/>
        </authorList>
    </citation>
    <scope>NUCLEOTIDE SEQUENCE [LARGE SCALE GENOMIC DNA]</scope>
    <source>
        <strain evidence="1 2">EG49</strain>
    </source>
</reference>
<dbReference type="EMBL" id="AYXG01000205">
    <property type="protein sequence ID" value="EWC59434.1"/>
    <property type="molecule type" value="Genomic_DNA"/>
</dbReference>
<proteinExistence type="predicted"/>